<reference evidence="1" key="2">
    <citation type="submission" date="2019-03" db="EMBL/GenBank/DDBJ databases">
        <authorList>
            <person name="Chen S.-C."/>
            <person name="Wu S.-Y."/>
            <person name="Lai M.-C."/>
        </authorList>
    </citation>
    <scope>NUCLEOTIDE SEQUENCE</scope>
    <source>
        <strain evidence="1">ML15</strain>
    </source>
</reference>
<name>A0A8G1A1L8_9EURY</name>
<proteinExistence type="predicted"/>
<dbReference type="Proteomes" id="UP000826709">
    <property type="component" value="Chromosome"/>
</dbReference>
<reference evidence="1" key="1">
    <citation type="journal article" date="2005" name="Int. J. Syst. Evol. Microbiol.">
        <title>Methanofollis formosanus sp. nov., isolated from a fish pond.</title>
        <authorList>
            <person name="Wu S.Y."/>
            <person name="Chen S.C."/>
            <person name="Lai M.C."/>
        </authorList>
    </citation>
    <scope>NUCLEOTIDE SEQUENCE</scope>
    <source>
        <strain evidence="1">ML15</strain>
    </source>
</reference>
<gene>
    <name evidence="1" type="ORF">E2N92_04440</name>
</gene>
<dbReference type="RefSeq" id="WP_220682488.1">
    <property type="nucleotide sequence ID" value="NZ_CP037968.1"/>
</dbReference>
<organism evidence="1 2">
    <name type="scientific">Methanofollis formosanus</name>
    <dbReference type="NCBI Taxonomy" id="299308"/>
    <lineage>
        <taxon>Archaea</taxon>
        <taxon>Methanobacteriati</taxon>
        <taxon>Methanobacteriota</taxon>
        <taxon>Stenosarchaea group</taxon>
        <taxon>Methanomicrobia</taxon>
        <taxon>Methanomicrobiales</taxon>
        <taxon>Methanomicrobiaceae</taxon>
        <taxon>Methanofollis</taxon>
    </lineage>
</organism>
<keyword evidence="2" id="KW-1185">Reference proteome</keyword>
<accession>A0A8G1A1L8</accession>
<evidence type="ECO:0000313" key="2">
    <source>
        <dbReference type="Proteomes" id="UP000826709"/>
    </source>
</evidence>
<dbReference type="AlphaFoldDB" id="A0A8G1A1L8"/>
<sequence length="208" mass="22904">MDIMDVINEILGRSRYLGLFAYFEMAREAKDEQGAIGVFVDGKRTSTILFSGGEPRGAIYLDEKGALYGDPAVLKIQESDGYDLYAVDRQVVDLVVARCRVFHRSYFPRHLSSDLPEIGGVRKMPGVLALLILRDDVAQEGARVSIRKGRHVLASDATTGDGQVSFRLFNGTYDIMVVDSRGEVATFMVDFKGERSELVIEMGGVTGV</sequence>
<protein>
    <submittedName>
        <fullName evidence="1">Uncharacterized protein</fullName>
    </submittedName>
</protein>
<dbReference type="EMBL" id="CP037968">
    <property type="protein sequence ID" value="QYZ78729.1"/>
    <property type="molecule type" value="Genomic_DNA"/>
</dbReference>
<dbReference type="KEGG" id="mfk:E2N92_04440"/>
<dbReference type="OrthoDB" id="105182at2157"/>
<evidence type="ECO:0000313" key="1">
    <source>
        <dbReference type="EMBL" id="QYZ78729.1"/>
    </source>
</evidence>